<organism evidence="2">
    <name type="scientific">Magallana gigas</name>
    <name type="common">Pacific oyster</name>
    <name type="synonym">Crassostrea gigas</name>
    <dbReference type="NCBI Taxonomy" id="29159"/>
    <lineage>
        <taxon>Eukaryota</taxon>
        <taxon>Metazoa</taxon>
        <taxon>Spiralia</taxon>
        <taxon>Lophotrochozoa</taxon>
        <taxon>Mollusca</taxon>
        <taxon>Bivalvia</taxon>
        <taxon>Autobranchia</taxon>
        <taxon>Pteriomorphia</taxon>
        <taxon>Ostreida</taxon>
        <taxon>Ostreoidea</taxon>
        <taxon>Ostreidae</taxon>
        <taxon>Magallana</taxon>
    </lineage>
</organism>
<evidence type="ECO:0000313" key="2">
    <source>
        <dbReference type="EMBL" id="EKC32995.1"/>
    </source>
</evidence>
<reference evidence="2" key="1">
    <citation type="journal article" date="2012" name="Nature">
        <title>The oyster genome reveals stress adaptation and complexity of shell formation.</title>
        <authorList>
            <person name="Zhang G."/>
            <person name="Fang X."/>
            <person name="Guo X."/>
            <person name="Li L."/>
            <person name="Luo R."/>
            <person name="Xu F."/>
            <person name="Yang P."/>
            <person name="Zhang L."/>
            <person name="Wang X."/>
            <person name="Qi H."/>
            <person name="Xiong Z."/>
            <person name="Que H."/>
            <person name="Xie Y."/>
            <person name="Holland P.W."/>
            <person name="Paps J."/>
            <person name="Zhu Y."/>
            <person name="Wu F."/>
            <person name="Chen Y."/>
            <person name="Wang J."/>
            <person name="Peng C."/>
            <person name="Meng J."/>
            <person name="Yang L."/>
            <person name="Liu J."/>
            <person name="Wen B."/>
            <person name="Zhang N."/>
            <person name="Huang Z."/>
            <person name="Zhu Q."/>
            <person name="Feng Y."/>
            <person name="Mount A."/>
            <person name="Hedgecock D."/>
            <person name="Xu Z."/>
            <person name="Liu Y."/>
            <person name="Domazet-Loso T."/>
            <person name="Du Y."/>
            <person name="Sun X."/>
            <person name="Zhang S."/>
            <person name="Liu B."/>
            <person name="Cheng P."/>
            <person name="Jiang X."/>
            <person name="Li J."/>
            <person name="Fan D."/>
            <person name="Wang W."/>
            <person name="Fu W."/>
            <person name="Wang T."/>
            <person name="Wang B."/>
            <person name="Zhang J."/>
            <person name="Peng Z."/>
            <person name="Li Y."/>
            <person name="Li N."/>
            <person name="Wang J."/>
            <person name="Chen M."/>
            <person name="He Y."/>
            <person name="Tan F."/>
            <person name="Song X."/>
            <person name="Zheng Q."/>
            <person name="Huang R."/>
            <person name="Yang H."/>
            <person name="Du X."/>
            <person name="Chen L."/>
            <person name="Yang M."/>
            <person name="Gaffney P.M."/>
            <person name="Wang S."/>
            <person name="Luo L."/>
            <person name="She Z."/>
            <person name="Ming Y."/>
            <person name="Huang W."/>
            <person name="Zhang S."/>
            <person name="Huang B."/>
            <person name="Zhang Y."/>
            <person name="Qu T."/>
            <person name="Ni P."/>
            <person name="Miao G."/>
            <person name="Wang J."/>
            <person name="Wang Q."/>
            <person name="Steinberg C.E."/>
            <person name="Wang H."/>
            <person name="Li N."/>
            <person name="Qian L."/>
            <person name="Zhang G."/>
            <person name="Li Y."/>
            <person name="Yang H."/>
            <person name="Liu X."/>
            <person name="Wang J."/>
            <person name="Yin Y."/>
            <person name="Wang J."/>
        </authorList>
    </citation>
    <scope>NUCLEOTIDE SEQUENCE [LARGE SCALE GENOMIC DNA]</scope>
    <source>
        <strain evidence="2">05x7-T-G4-1.051#20</strain>
    </source>
</reference>
<dbReference type="Pfam" id="PF13842">
    <property type="entry name" value="zf-Tnp_2"/>
    <property type="match status" value="1"/>
</dbReference>
<dbReference type="PANTHER" id="PTHR14388">
    <property type="entry name" value="T CELL-SPECIFIC ADAPTER PROTEIN TSAD"/>
    <property type="match status" value="1"/>
</dbReference>
<dbReference type="InterPro" id="IPR032718">
    <property type="entry name" value="PGBD4_Znf_C"/>
</dbReference>
<dbReference type="AlphaFoldDB" id="K1QVL8"/>
<name>K1QVL8_MAGGI</name>
<proteinExistence type="predicted"/>
<dbReference type="HOGENOM" id="CLU_1462707_0_0_1"/>
<protein>
    <submittedName>
        <fullName evidence="2">SH2 domain-containing protein 4A</fullName>
    </submittedName>
</protein>
<evidence type="ECO:0000259" key="1">
    <source>
        <dbReference type="Pfam" id="PF13842"/>
    </source>
</evidence>
<feature type="domain" description="PiggyBac transposable element-derived protein 4 C-terminal zinc-finger" evidence="1">
    <location>
        <begin position="130"/>
        <end position="177"/>
    </location>
</feature>
<dbReference type="PANTHER" id="PTHR14388:SF17">
    <property type="entry name" value="SH2 DOMAIN-CONTAINING PROTEIN"/>
    <property type="match status" value="1"/>
</dbReference>
<dbReference type="EMBL" id="JH817043">
    <property type="protein sequence ID" value="EKC32995.1"/>
    <property type="molecule type" value="Genomic_DNA"/>
</dbReference>
<accession>K1QVL8</accession>
<gene>
    <name evidence="2" type="ORF">CGI_10016590</name>
</gene>
<dbReference type="InParanoid" id="K1QVL8"/>
<sequence length="185" mass="21602">MFSYLFTQEQVRRYNEFEKKNQDDRIPRKPKKGRMNVDFLLGKNGKEWVWVMGEQKNDKSIDEMIELEIQESALKEAEREIEEIRKPTKHFPMVDCNLSIAEKLIGDFSSRKRAPSCGRGVAGISDANINRHISTKLTRPRGRCKQCKKNGRRSDTFFGCSICNVHLCRGACFQAYHTYHHLLME</sequence>
<dbReference type="GO" id="GO:0005737">
    <property type="term" value="C:cytoplasm"/>
    <property type="evidence" value="ECO:0007669"/>
    <property type="project" value="TreeGrafter"/>
</dbReference>